<organism evidence="1 2">
    <name type="scientific">Marinicauda salina</name>
    <dbReference type="NCBI Taxonomy" id="2135793"/>
    <lineage>
        <taxon>Bacteria</taxon>
        <taxon>Pseudomonadati</taxon>
        <taxon>Pseudomonadota</taxon>
        <taxon>Alphaproteobacteria</taxon>
        <taxon>Maricaulales</taxon>
        <taxon>Maricaulaceae</taxon>
        <taxon>Marinicauda</taxon>
    </lineage>
</organism>
<evidence type="ECO:0000313" key="1">
    <source>
        <dbReference type="EMBL" id="PWE17169.1"/>
    </source>
</evidence>
<evidence type="ECO:0008006" key="3">
    <source>
        <dbReference type="Google" id="ProtNLM"/>
    </source>
</evidence>
<protein>
    <recommendedName>
        <fullName evidence="3">Flavodoxin</fullName>
    </recommendedName>
</protein>
<dbReference type="Gene3D" id="3.40.50.360">
    <property type="match status" value="1"/>
</dbReference>
<evidence type="ECO:0000313" key="2">
    <source>
        <dbReference type="Proteomes" id="UP000245168"/>
    </source>
</evidence>
<dbReference type="InterPro" id="IPR029039">
    <property type="entry name" value="Flavoprotein-like_sf"/>
</dbReference>
<proteinExistence type="predicted"/>
<name>A0A2U2BT22_9PROT</name>
<dbReference type="EMBL" id="QEXV01000003">
    <property type="protein sequence ID" value="PWE17169.1"/>
    <property type="molecule type" value="Genomic_DNA"/>
</dbReference>
<dbReference type="AlphaFoldDB" id="A0A2U2BT22"/>
<gene>
    <name evidence="1" type="ORF">DDZ18_05580</name>
</gene>
<dbReference type="Proteomes" id="UP000245168">
    <property type="component" value="Unassembled WGS sequence"/>
</dbReference>
<reference evidence="2" key="1">
    <citation type="submission" date="2018-05" db="EMBL/GenBank/DDBJ databases">
        <authorList>
            <person name="Liu B.-T."/>
        </authorList>
    </citation>
    <scope>NUCLEOTIDE SEQUENCE [LARGE SCALE GENOMIC DNA]</scope>
    <source>
        <strain evidence="2">WD6-1</strain>
    </source>
</reference>
<dbReference type="OrthoDB" id="9806505at2"/>
<comment type="caution">
    <text evidence="1">The sequence shown here is derived from an EMBL/GenBank/DDBJ whole genome shotgun (WGS) entry which is preliminary data.</text>
</comment>
<sequence length="167" mass="18126">MKTLIVYYSRTGTTKRVVEALARAIRADTAEIRCEAYRPGVLRLIKAVMDAGRRRPCAPIHPPHLDYAPYERVVIAAPVWAGRPALPLQAWLKSKPHLPGRVVLLVTFAGDPSLDKAEETVATLIGRPVEASFSLAQKDAKGEPLERAVAAFVEELAADEPPRAAAG</sequence>
<keyword evidence="2" id="KW-1185">Reference proteome</keyword>
<accession>A0A2U2BT22</accession>
<dbReference type="RefSeq" id="WP_109252400.1">
    <property type="nucleotide sequence ID" value="NZ_QEXV01000003.1"/>
</dbReference>
<dbReference type="SUPFAM" id="SSF52218">
    <property type="entry name" value="Flavoproteins"/>
    <property type="match status" value="1"/>
</dbReference>